<evidence type="ECO:0000313" key="2">
    <source>
        <dbReference type="EMBL" id="MSS18238.1"/>
    </source>
</evidence>
<dbReference type="EMBL" id="VULT01000018">
    <property type="protein sequence ID" value="MSS18238.1"/>
    <property type="molecule type" value="Genomic_DNA"/>
</dbReference>
<reference evidence="2 3" key="1">
    <citation type="submission" date="2019-08" db="EMBL/GenBank/DDBJ databases">
        <title>In-depth cultivation of the pig gut microbiome towards novel bacterial diversity and tailored functional studies.</title>
        <authorList>
            <person name="Wylensek D."/>
            <person name="Hitch T.C.A."/>
            <person name="Clavel T."/>
        </authorList>
    </citation>
    <scope>NUCLEOTIDE SEQUENCE [LARGE SCALE GENOMIC DNA]</scope>
    <source>
        <strain evidence="2 3">Oil-RF-744-WCA-WT-10</strain>
    </source>
</reference>
<dbReference type="AlphaFoldDB" id="A0A6L5XF71"/>
<proteinExistence type="predicted"/>
<comment type="caution">
    <text evidence="2">The sequence shown here is derived from an EMBL/GenBank/DDBJ whole genome shotgun (WGS) entry which is preliminary data.</text>
</comment>
<name>A0A6L5XF71_9BACT</name>
<evidence type="ECO:0000259" key="1">
    <source>
        <dbReference type="Pfam" id="PF14134"/>
    </source>
</evidence>
<dbReference type="Pfam" id="PF14134">
    <property type="entry name" value="DUF4301"/>
    <property type="match status" value="1"/>
</dbReference>
<dbReference type="RefSeq" id="WP_154326846.1">
    <property type="nucleotide sequence ID" value="NZ_CP045696.1"/>
</dbReference>
<dbReference type="InterPro" id="IPR029044">
    <property type="entry name" value="Nucleotide-diphossugar_trans"/>
</dbReference>
<evidence type="ECO:0000313" key="3">
    <source>
        <dbReference type="Proteomes" id="UP000483362"/>
    </source>
</evidence>
<dbReference type="Proteomes" id="UP000483362">
    <property type="component" value="Unassembled WGS sequence"/>
</dbReference>
<organism evidence="2 3">
    <name type="scientific">Sodaliphilus pleomorphus</name>
    <dbReference type="NCBI Taxonomy" id="2606626"/>
    <lineage>
        <taxon>Bacteria</taxon>
        <taxon>Pseudomonadati</taxon>
        <taxon>Bacteroidota</taxon>
        <taxon>Bacteroidia</taxon>
        <taxon>Bacteroidales</taxon>
        <taxon>Muribaculaceae</taxon>
        <taxon>Sodaliphilus</taxon>
    </lineage>
</organism>
<protein>
    <submittedName>
        <fullName evidence="2">DUF4301 family protein</fullName>
    </submittedName>
</protein>
<dbReference type="InterPro" id="IPR025393">
    <property type="entry name" value="DUF4301"/>
</dbReference>
<feature type="domain" description="DUF4301" evidence="1">
    <location>
        <begin position="4"/>
        <end position="507"/>
    </location>
</feature>
<gene>
    <name evidence="2" type="ORF">FYJ29_10770</name>
</gene>
<accession>A0A6L5XF71</accession>
<keyword evidence="3" id="KW-1185">Reference proteome</keyword>
<dbReference type="SUPFAM" id="SSF53448">
    <property type="entry name" value="Nucleotide-diphospho-sugar transferases"/>
    <property type="match status" value="2"/>
</dbReference>
<sequence length="507" mass="56282">MLNEKDKSLLQAKGISEETLEAQLKRFATGFPYLKIKAVATVGNGIKRLSDKEIKECVKSWKAFQATDGTIEKFVPASGAASRMFKNMFAFVASGNSEPATDFEKEFFGNIDKFAFYGDLNKACKNLYGQDTHTLIAGGRCREVAQAMLGKEGLDYGFLPKALIKFHRGAGGAVHTPLEEHLEEGAQYAADKNRVVNIHFTVSPEHKAEFEKLLQAKVPLYEKVWGVTYKVSMSVQKPSTDTVAVNLDNSLYRDENGNLLFRPAGHGALIENLNERDADVVFIKNIDNVVPSRLRHATVRYKKVIAGYLMQLQRVMARYLRALEAGDYTRESLLEMLGFLENNLSTVKAGVQELDDAGLAAYLAGKFNRPLRVCGVVKNEGEPGGGPYLAYCNDGSCSPQILESAQINHDDPEAVKMMNSGTHFNPVDLVCYLKDYKGNRFDLKKYVDPDTGLISLKSKNGVDIKALELPGLWNGSMSDWNTAFVEVPIETFNPVKTVNDLLRKEHQ</sequence>